<proteinExistence type="predicted"/>
<protein>
    <submittedName>
        <fullName evidence="1">Uncharacterized protein</fullName>
    </submittedName>
</protein>
<comment type="caution">
    <text evidence="1">The sequence shown here is derived from an EMBL/GenBank/DDBJ whole genome shotgun (WGS) entry which is preliminary data.</text>
</comment>
<accession>A0A0F8ZNC2</accession>
<sequence>MYEVNPRVSCDVSLYSVASEDSLEICTKILRAAQLDSISFGHLILHPYSLVGKLLCVNANQGGFDVHIANAGSLPIPPTLVVTVVQGLCESSGVPR</sequence>
<name>A0A0F8ZNC2_9ZZZZ</name>
<organism evidence="1">
    <name type="scientific">marine sediment metagenome</name>
    <dbReference type="NCBI Taxonomy" id="412755"/>
    <lineage>
        <taxon>unclassified sequences</taxon>
        <taxon>metagenomes</taxon>
        <taxon>ecological metagenomes</taxon>
    </lineage>
</organism>
<dbReference type="AlphaFoldDB" id="A0A0F8ZNC2"/>
<evidence type="ECO:0000313" key="1">
    <source>
        <dbReference type="EMBL" id="KKK67894.1"/>
    </source>
</evidence>
<gene>
    <name evidence="1" type="ORF">LCGC14_2949490</name>
</gene>
<reference evidence="1" key="1">
    <citation type="journal article" date="2015" name="Nature">
        <title>Complex archaea that bridge the gap between prokaryotes and eukaryotes.</title>
        <authorList>
            <person name="Spang A."/>
            <person name="Saw J.H."/>
            <person name="Jorgensen S.L."/>
            <person name="Zaremba-Niedzwiedzka K."/>
            <person name="Martijn J."/>
            <person name="Lind A.E."/>
            <person name="van Eijk R."/>
            <person name="Schleper C."/>
            <person name="Guy L."/>
            <person name="Ettema T.J."/>
        </authorList>
    </citation>
    <scope>NUCLEOTIDE SEQUENCE</scope>
</reference>
<dbReference type="EMBL" id="LAZR01059390">
    <property type="protein sequence ID" value="KKK67894.1"/>
    <property type="molecule type" value="Genomic_DNA"/>
</dbReference>